<feature type="non-terminal residue" evidence="4">
    <location>
        <position position="1"/>
    </location>
</feature>
<dbReference type="InterPro" id="IPR050087">
    <property type="entry name" value="AON_synthase_class-II"/>
</dbReference>
<evidence type="ECO:0000259" key="3">
    <source>
        <dbReference type="Pfam" id="PF00155"/>
    </source>
</evidence>
<accession>A0A9W6Z9Z5</accession>
<dbReference type="GO" id="GO:0016740">
    <property type="term" value="F:transferase activity"/>
    <property type="evidence" value="ECO:0007669"/>
    <property type="project" value="UniProtKB-KW"/>
</dbReference>
<dbReference type="GO" id="GO:0030170">
    <property type="term" value="F:pyridoxal phosphate binding"/>
    <property type="evidence" value="ECO:0007669"/>
    <property type="project" value="InterPro"/>
</dbReference>
<gene>
    <name evidence="4" type="ORF">TrVE_jg6586</name>
    <name evidence="5" type="ORF">TrVE_jg972</name>
</gene>
<dbReference type="PANTHER" id="PTHR13693">
    <property type="entry name" value="CLASS II AMINOTRANSFERASE/8-AMINO-7-OXONONANOATE SYNTHASE"/>
    <property type="match status" value="1"/>
</dbReference>
<feature type="domain" description="Aminotransferase class I/classII large" evidence="3">
    <location>
        <begin position="2"/>
        <end position="76"/>
    </location>
</feature>
<dbReference type="EMBL" id="BRXX01000541">
    <property type="protein sequence ID" value="GMI16025.1"/>
    <property type="molecule type" value="Genomic_DNA"/>
</dbReference>
<name>A0A9W6Z9Z5_9STRA</name>
<dbReference type="PANTHER" id="PTHR13693:SF3">
    <property type="entry name" value="LD36009P"/>
    <property type="match status" value="1"/>
</dbReference>
<dbReference type="AlphaFoldDB" id="A0A9W6Z9Z5"/>
<dbReference type="Pfam" id="PF00155">
    <property type="entry name" value="Aminotran_1_2"/>
    <property type="match status" value="1"/>
</dbReference>
<evidence type="ECO:0000256" key="2">
    <source>
        <dbReference type="ARBA" id="ARBA00022679"/>
    </source>
</evidence>
<organism evidence="4 6">
    <name type="scientific">Triparma verrucosa</name>
    <dbReference type="NCBI Taxonomy" id="1606542"/>
    <lineage>
        <taxon>Eukaryota</taxon>
        <taxon>Sar</taxon>
        <taxon>Stramenopiles</taxon>
        <taxon>Ochrophyta</taxon>
        <taxon>Bolidophyceae</taxon>
        <taxon>Parmales</taxon>
        <taxon>Triparmaceae</taxon>
        <taxon>Triparma</taxon>
    </lineage>
</organism>
<dbReference type="InterPro" id="IPR004839">
    <property type="entry name" value="Aminotransferase_I/II_large"/>
</dbReference>
<reference evidence="6" key="2">
    <citation type="journal article" date="2023" name="Commun. Biol.">
        <title>Genome analysis of Parmales, the sister group of diatoms, reveals the evolutionary specialization of diatoms from phago-mixotrophs to photoautotrophs.</title>
        <authorList>
            <person name="Ban H."/>
            <person name="Sato S."/>
            <person name="Yoshikawa S."/>
            <person name="Yamada K."/>
            <person name="Nakamura Y."/>
            <person name="Ichinomiya M."/>
            <person name="Sato N."/>
            <person name="Blanc-Mathieu R."/>
            <person name="Endo H."/>
            <person name="Kuwata A."/>
            <person name="Ogata H."/>
        </authorList>
    </citation>
    <scope>NUCLEOTIDE SEQUENCE [LARGE SCALE GENOMIC DNA]</scope>
    <source>
        <strain evidence="6">NIES 3699</strain>
    </source>
</reference>
<evidence type="ECO:0000313" key="5">
    <source>
        <dbReference type="EMBL" id="GMI16025.1"/>
    </source>
</evidence>
<comment type="cofactor">
    <cofactor evidence="1">
        <name>pyridoxal 5'-phosphate</name>
        <dbReference type="ChEBI" id="CHEBI:597326"/>
    </cofactor>
</comment>
<keyword evidence="6" id="KW-1185">Reference proteome</keyword>
<dbReference type="InterPro" id="IPR015424">
    <property type="entry name" value="PyrdxlP-dep_Trfase"/>
</dbReference>
<sequence length="85" mass="9084">KGFTDLGFDIGNSETPIIPVMLGDEDLARAFSARLFEEGVFASAICFPMVPRGTARVRVIVSATFSQEDCDAGLAAFKKVAAELQ</sequence>
<dbReference type="Gene3D" id="3.90.1150.10">
    <property type="entry name" value="Aspartate Aminotransferase, domain 1"/>
    <property type="match status" value="1"/>
</dbReference>
<comment type="caution">
    <text evidence="4">The sequence shown here is derived from an EMBL/GenBank/DDBJ whole genome shotgun (WGS) entry which is preliminary data.</text>
</comment>
<protein>
    <recommendedName>
        <fullName evidence="3">Aminotransferase class I/classII large domain-containing protein</fullName>
    </recommendedName>
</protein>
<dbReference type="EMBL" id="BRXX01000554">
    <property type="protein sequence ID" value="GMH46749.1"/>
    <property type="molecule type" value="Genomic_DNA"/>
</dbReference>
<evidence type="ECO:0000256" key="1">
    <source>
        <dbReference type="ARBA" id="ARBA00001933"/>
    </source>
</evidence>
<evidence type="ECO:0000313" key="4">
    <source>
        <dbReference type="EMBL" id="GMH46749.1"/>
    </source>
</evidence>
<dbReference type="InterPro" id="IPR015422">
    <property type="entry name" value="PyrdxlP-dep_Trfase_small"/>
</dbReference>
<evidence type="ECO:0000313" key="6">
    <source>
        <dbReference type="Proteomes" id="UP001165160"/>
    </source>
</evidence>
<dbReference type="Proteomes" id="UP001165160">
    <property type="component" value="Unassembled WGS sequence"/>
</dbReference>
<reference evidence="4" key="1">
    <citation type="submission" date="2022-07" db="EMBL/GenBank/DDBJ databases">
        <title>Genome analysis of Parmales, a sister group of diatoms, reveals the evolutionary specialization of diatoms from phago-mixotrophs to photoautotrophs.</title>
        <authorList>
            <person name="Ban H."/>
            <person name="Sato S."/>
            <person name="Yoshikawa S."/>
            <person name="Kazumasa Y."/>
            <person name="Nakamura Y."/>
            <person name="Ichinomiya M."/>
            <person name="Saitoh K."/>
            <person name="Sato N."/>
            <person name="Blanc-Mathieu R."/>
            <person name="Endo H."/>
            <person name="Kuwata A."/>
            <person name="Ogata H."/>
        </authorList>
    </citation>
    <scope>NUCLEOTIDE SEQUENCE</scope>
    <source>
        <strain evidence="4">NIES-3700</strain>
    </source>
</reference>
<dbReference type="SUPFAM" id="SSF53383">
    <property type="entry name" value="PLP-dependent transferases"/>
    <property type="match status" value="1"/>
</dbReference>
<keyword evidence="2" id="KW-0808">Transferase</keyword>
<proteinExistence type="predicted"/>